<protein>
    <submittedName>
        <fullName evidence="4">Type II secretory pathway component PulJ</fullName>
    </submittedName>
</protein>
<evidence type="ECO:0000256" key="1">
    <source>
        <dbReference type="ARBA" id="ARBA00004241"/>
    </source>
</evidence>
<dbReference type="RefSeq" id="WP_184526289.1">
    <property type="nucleotide sequence ID" value="NZ_JACHGK010000008.1"/>
</dbReference>
<feature type="transmembrane region" description="Helical" evidence="3">
    <location>
        <begin position="12"/>
        <end position="36"/>
    </location>
</feature>
<evidence type="ECO:0000313" key="5">
    <source>
        <dbReference type="Proteomes" id="UP000531594"/>
    </source>
</evidence>
<keyword evidence="3" id="KW-0812">Transmembrane</keyword>
<comment type="caution">
    <text evidence="4">The sequence shown here is derived from an EMBL/GenBank/DDBJ whole genome shotgun (WGS) entry which is preliminary data.</text>
</comment>
<dbReference type="GO" id="GO:0009986">
    <property type="term" value="C:cell surface"/>
    <property type="evidence" value="ECO:0007669"/>
    <property type="project" value="UniProtKB-SubCell"/>
</dbReference>
<comment type="subcellular location">
    <subcellularLocation>
        <location evidence="1">Cell surface</location>
    </subcellularLocation>
</comment>
<proteinExistence type="predicted"/>
<dbReference type="InterPro" id="IPR012902">
    <property type="entry name" value="N_methyl_site"/>
</dbReference>
<keyword evidence="5" id="KW-1185">Reference proteome</keyword>
<organism evidence="4 5">
    <name type="scientific">Bacillus benzoevorans</name>
    <dbReference type="NCBI Taxonomy" id="1456"/>
    <lineage>
        <taxon>Bacteria</taxon>
        <taxon>Bacillati</taxon>
        <taxon>Bacillota</taxon>
        <taxon>Bacilli</taxon>
        <taxon>Bacillales</taxon>
        <taxon>Bacillaceae</taxon>
        <taxon>Bacillus</taxon>
    </lineage>
</organism>
<evidence type="ECO:0000256" key="3">
    <source>
        <dbReference type="SAM" id="Phobius"/>
    </source>
</evidence>
<gene>
    <name evidence="4" type="ORF">HNR53_002506</name>
</gene>
<dbReference type="AlphaFoldDB" id="A0A7X0LWU8"/>
<reference evidence="4 5" key="1">
    <citation type="submission" date="2020-08" db="EMBL/GenBank/DDBJ databases">
        <title>Genomic Encyclopedia of Type Strains, Phase IV (KMG-IV): sequencing the most valuable type-strain genomes for metagenomic binning, comparative biology and taxonomic classification.</title>
        <authorList>
            <person name="Goeker M."/>
        </authorList>
    </citation>
    <scope>NUCLEOTIDE SEQUENCE [LARGE SCALE GENOMIC DNA]</scope>
    <source>
        <strain evidence="4 5">DSM 5391</strain>
    </source>
</reference>
<sequence>MKRKILSSAKGLTLVELLLSLSLIGVVSVLIIGVLVSGMDSYRSVNKQISLHDEANAIMTKFSNEIFVATKVEPNSVEPVKEIHIKKYGSGDVITTLGFAGGNANINGAPINSPFVTVEESASSFAVDEENGIVHIHLELTDDNNRSFQLTEDVTYVKVE</sequence>
<dbReference type="GO" id="GO:0030420">
    <property type="term" value="P:establishment of competence for transformation"/>
    <property type="evidence" value="ECO:0007669"/>
    <property type="project" value="UniProtKB-KW"/>
</dbReference>
<keyword evidence="2" id="KW-0178">Competence</keyword>
<dbReference type="Proteomes" id="UP000531594">
    <property type="component" value="Unassembled WGS sequence"/>
</dbReference>
<dbReference type="EMBL" id="JACHGK010000008">
    <property type="protein sequence ID" value="MBB6445857.1"/>
    <property type="molecule type" value="Genomic_DNA"/>
</dbReference>
<dbReference type="PROSITE" id="PS00409">
    <property type="entry name" value="PROKAR_NTER_METHYL"/>
    <property type="match status" value="1"/>
</dbReference>
<accession>A0A7X0LWU8</accession>
<keyword evidence="3" id="KW-0472">Membrane</keyword>
<evidence type="ECO:0000313" key="4">
    <source>
        <dbReference type="EMBL" id="MBB6445857.1"/>
    </source>
</evidence>
<name>A0A7X0LWU8_9BACI</name>
<keyword evidence="3" id="KW-1133">Transmembrane helix</keyword>
<evidence type="ECO:0000256" key="2">
    <source>
        <dbReference type="ARBA" id="ARBA00023287"/>
    </source>
</evidence>